<organism evidence="11 12">
    <name type="scientific">Aquibacillus rhizosphaerae</name>
    <dbReference type="NCBI Taxonomy" id="3051431"/>
    <lineage>
        <taxon>Bacteria</taxon>
        <taxon>Bacillati</taxon>
        <taxon>Bacillota</taxon>
        <taxon>Bacilli</taxon>
        <taxon>Bacillales</taxon>
        <taxon>Bacillaceae</taxon>
        <taxon>Aquibacillus</taxon>
    </lineage>
</organism>
<comment type="caution">
    <text evidence="11">The sequence shown here is derived from an EMBL/GenBank/DDBJ whole genome shotgun (WGS) entry which is preliminary data.</text>
</comment>
<dbReference type="PANTHER" id="PTHR42713">
    <property type="entry name" value="HISTIDINE KINASE-RELATED"/>
    <property type="match status" value="1"/>
</dbReference>
<keyword evidence="3 8" id="KW-0597">Phosphoprotein</keyword>
<dbReference type="CDD" id="cd17536">
    <property type="entry name" value="REC_YesN-like"/>
    <property type="match status" value="1"/>
</dbReference>
<dbReference type="PROSITE" id="PS50110">
    <property type="entry name" value="RESPONSE_REGULATORY"/>
    <property type="match status" value="1"/>
</dbReference>
<evidence type="ECO:0000256" key="7">
    <source>
        <dbReference type="ARBA" id="ARBA00023163"/>
    </source>
</evidence>
<evidence type="ECO:0000256" key="1">
    <source>
        <dbReference type="ARBA" id="ARBA00004496"/>
    </source>
</evidence>
<reference evidence="11 12" key="1">
    <citation type="submission" date="2023-06" db="EMBL/GenBank/DDBJ databases">
        <title>Aquibacillus rhizosphaerae LR5S19.</title>
        <authorList>
            <person name="Sun J.-Q."/>
        </authorList>
    </citation>
    <scope>NUCLEOTIDE SEQUENCE [LARGE SCALE GENOMIC DNA]</scope>
    <source>
        <strain evidence="11 12">LR5S19</strain>
    </source>
</reference>
<keyword evidence="12" id="KW-1185">Reference proteome</keyword>
<dbReference type="Pfam" id="PF12833">
    <property type="entry name" value="HTH_18"/>
    <property type="match status" value="1"/>
</dbReference>
<dbReference type="SMART" id="SM00342">
    <property type="entry name" value="HTH_ARAC"/>
    <property type="match status" value="1"/>
</dbReference>
<dbReference type="PANTHER" id="PTHR42713:SF3">
    <property type="entry name" value="TRANSCRIPTIONAL REGULATORY PROTEIN HPTR"/>
    <property type="match status" value="1"/>
</dbReference>
<evidence type="ECO:0000256" key="5">
    <source>
        <dbReference type="ARBA" id="ARBA00023015"/>
    </source>
</evidence>
<feature type="domain" description="HTH araC/xylS-type" evidence="9">
    <location>
        <begin position="409"/>
        <end position="508"/>
    </location>
</feature>
<evidence type="ECO:0000256" key="6">
    <source>
        <dbReference type="ARBA" id="ARBA00023125"/>
    </source>
</evidence>
<dbReference type="EMBL" id="JASTZU010000033">
    <property type="protein sequence ID" value="MDL4840682.1"/>
    <property type="molecule type" value="Genomic_DNA"/>
</dbReference>
<keyword evidence="6" id="KW-0238">DNA-binding</keyword>
<proteinExistence type="predicted"/>
<dbReference type="RefSeq" id="WP_285931816.1">
    <property type="nucleotide sequence ID" value="NZ_JASTZU010000033.1"/>
</dbReference>
<evidence type="ECO:0000256" key="3">
    <source>
        <dbReference type="ARBA" id="ARBA00022553"/>
    </source>
</evidence>
<evidence type="ECO:0000256" key="2">
    <source>
        <dbReference type="ARBA" id="ARBA00022490"/>
    </source>
</evidence>
<dbReference type="InterPro" id="IPR009057">
    <property type="entry name" value="Homeodomain-like_sf"/>
</dbReference>
<evidence type="ECO:0000259" key="9">
    <source>
        <dbReference type="PROSITE" id="PS01124"/>
    </source>
</evidence>
<keyword evidence="7" id="KW-0804">Transcription</keyword>
<dbReference type="Gene3D" id="1.10.10.60">
    <property type="entry name" value="Homeodomain-like"/>
    <property type="match status" value="2"/>
</dbReference>
<dbReference type="Gene3D" id="3.40.50.2300">
    <property type="match status" value="1"/>
</dbReference>
<comment type="subcellular location">
    <subcellularLocation>
        <location evidence="1">Cytoplasm</location>
    </subcellularLocation>
</comment>
<keyword evidence="5" id="KW-0805">Transcription regulation</keyword>
<evidence type="ECO:0000256" key="8">
    <source>
        <dbReference type="PROSITE-ProRule" id="PRU00169"/>
    </source>
</evidence>
<dbReference type="SUPFAM" id="SSF52172">
    <property type="entry name" value="CheY-like"/>
    <property type="match status" value="1"/>
</dbReference>
<dbReference type="InterPro" id="IPR041522">
    <property type="entry name" value="CdaR_GGDEF"/>
</dbReference>
<protein>
    <submittedName>
        <fullName evidence="11">Response regulator</fullName>
    </submittedName>
</protein>
<dbReference type="InterPro" id="IPR018060">
    <property type="entry name" value="HTH_AraC"/>
</dbReference>
<dbReference type="InterPro" id="IPR051552">
    <property type="entry name" value="HptR"/>
</dbReference>
<evidence type="ECO:0000313" key="11">
    <source>
        <dbReference type="EMBL" id="MDL4840682.1"/>
    </source>
</evidence>
<dbReference type="Pfam" id="PF00072">
    <property type="entry name" value="Response_reg"/>
    <property type="match status" value="1"/>
</dbReference>
<name>A0ABT7L650_9BACI</name>
<dbReference type="SMART" id="SM00448">
    <property type="entry name" value="REC"/>
    <property type="match status" value="1"/>
</dbReference>
<keyword evidence="4" id="KW-0902">Two-component regulatory system</keyword>
<evidence type="ECO:0000259" key="10">
    <source>
        <dbReference type="PROSITE" id="PS50110"/>
    </source>
</evidence>
<dbReference type="SUPFAM" id="SSF46689">
    <property type="entry name" value="Homeodomain-like"/>
    <property type="match status" value="2"/>
</dbReference>
<dbReference type="Proteomes" id="UP001235343">
    <property type="component" value="Unassembled WGS sequence"/>
</dbReference>
<evidence type="ECO:0000256" key="4">
    <source>
        <dbReference type="ARBA" id="ARBA00023012"/>
    </source>
</evidence>
<sequence length="514" mass="59396">MKKVFLVDDEKVIREGIGKSINWKKEGFEYCGDAPDGEIALPLIEKSKPDIVITDIKMPFMDGLQLSRILRDKLPDLKIIILSGHDEFEYAREAMRAQVSEYCLKPVTAFDLLEILHKVSDQIDIEEWEKKQLTDLKNQALENASLTKNHFLGELCEGSHSTASAIKKASELGIDLLSSYYYVLIIESELRESASINSIAANHSCLVFKRKSKETVFIMKSESKQQLESEIEQIRKQLLLEPDSISFGLGKIKNRIQAIAESFDEASKEKNFSSNITKKYNVNNTEVDIKSNKDIHQFNRNDLIHFLKFGEKSNITNFSQNYSSYLKSANIRTPFFIYYFLMDFTITVTHYIKEQDNGSVSVLNEISQLETQVSWIKDYEEIISYMEKMLHTVIEFREQVNSKFGVIIQKTKDYIHDHYHDHELSLQLVAKKVNVSASYLSHMFSQETGQTLIEYLTKTRIERAKEFLKTTNDKTYEIAHKVGYSDSHYFCHSFKKMTGMTTKEFKSHVDTPIS</sequence>
<accession>A0ABT7L650</accession>
<dbReference type="InterPro" id="IPR001789">
    <property type="entry name" value="Sig_transdc_resp-reg_receiver"/>
</dbReference>
<evidence type="ECO:0000313" key="12">
    <source>
        <dbReference type="Proteomes" id="UP001235343"/>
    </source>
</evidence>
<feature type="domain" description="Response regulatory" evidence="10">
    <location>
        <begin position="3"/>
        <end position="120"/>
    </location>
</feature>
<gene>
    <name evidence="11" type="ORF">QQS35_09500</name>
</gene>
<dbReference type="Pfam" id="PF17853">
    <property type="entry name" value="GGDEF_2"/>
    <property type="match status" value="1"/>
</dbReference>
<keyword evidence="2" id="KW-0963">Cytoplasm</keyword>
<feature type="modified residue" description="4-aspartylphosphate" evidence="8">
    <location>
        <position position="55"/>
    </location>
</feature>
<dbReference type="PROSITE" id="PS01124">
    <property type="entry name" value="HTH_ARAC_FAMILY_2"/>
    <property type="match status" value="1"/>
</dbReference>
<dbReference type="InterPro" id="IPR011006">
    <property type="entry name" value="CheY-like_superfamily"/>
</dbReference>